<reference evidence="1" key="1">
    <citation type="journal article" date="2013" name="Environ. Microbiol.">
        <title>Seasonally variable intestinal metagenomes of the red palm weevil (Rhynchophorus ferrugineus).</title>
        <authorList>
            <person name="Jia S."/>
            <person name="Zhang X."/>
            <person name="Zhang G."/>
            <person name="Yin A."/>
            <person name="Zhang S."/>
            <person name="Li F."/>
            <person name="Wang L."/>
            <person name="Zhao D."/>
            <person name="Yun Q."/>
            <person name="Tala"/>
            <person name="Wang J."/>
            <person name="Sun G."/>
            <person name="Baabdullah M."/>
            <person name="Yu X."/>
            <person name="Hu S."/>
            <person name="Al-Mssallem I.S."/>
            <person name="Yu J."/>
        </authorList>
    </citation>
    <scope>NUCLEOTIDE SEQUENCE</scope>
</reference>
<organism evidence="1">
    <name type="scientific">uncultured Megamonas sp</name>
    <dbReference type="NCBI Taxonomy" id="286140"/>
    <lineage>
        <taxon>Bacteria</taxon>
        <taxon>Bacillati</taxon>
        <taxon>Bacillota</taxon>
        <taxon>Negativicutes</taxon>
        <taxon>Selenomonadales</taxon>
        <taxon>Selenomonadaceae</taxon>
        <taxon>Megamonas</taxon>
        <taxon>environmental samples</taxon>
    </lineage>
</organism>
<feature type="non-terminal residue" evidence="1">
    <location>
        <position position="1"/>
    </location>
</feature>
<protein>
    <submittedName>
        <fullName evidence="1">CAZy families GH18 protein</fullName>
    </submittedName>
</protein>
<sequence length="45" mass="5077">GCYDRKALAEKADYLVLMAYDQTPRGSRHAGSVSSYSWVESHIEK</sequence>
<proteinExistence type="predicted"/>
<dbReference type="AlphaFoldDB" id="A0A060C108"/>
<name>A0A060C108_9FIRM</name>
<evidence type="ECO:0000313" key="1">
    <source>
        <dbReference type="EMBL" id="AIA88874.1"/>
    </source>
</evidence>
<dbReference type="EMBL" id="KF121586">
    <property type="protein sequence ID" value="AIA88874.1"/>
    <property type="molecule type" value="Genomic_DNA"/>
</dbReference>
<accession>A0A060C108</accession>
<dbReference type="Gene3D" id="3.20.20.80">
    <property type="entry name" value="Glycosidases"/>
    <property type="match status" value="1"/>
</dbReference>